<evidence type="ECO:0000256" key="1">
    <source>
        <dbReference type="ARBA" id="ARBA00023015"/>
    </source>
</evidence>
<dbReference type="InterPro" id="IPR032687">
    <property type="entry name" value="AraC-type_N"/>
</dbReference>
<feature type="domain" description="HTH araC/xylS-type" evidence="4">
    <location>
        <begin position="228"/>
        <end position="326"/>
    </location>
</feature>
<dbReference type="Proteomes" id="UP000199382">
    <property type="component" value="Unassembled WGS sequence"/>
</dbReference>
<dbReference type="GO" id="GO:0003700">
    <property type="term" value="F:DNA-binding transcription factor activity"/>
    <property type="evidence" value="ECO:0007669"/>
    <property type="project" value="InterPro"/>
</dbReference>
<dbReference type="PANTHER" id="PTHR47894">
    <property type="entry name" value="HTH-TYPE TRANSCRIPTIONAL REGULATOR GADX"/>
    <property type="match status" value="1"/>
</dbReference>
<keyword evidence="3" id="KW-0804">Transcription</keyword>
<reference evidence="5 6" key="1">
    <citation type="submission" date="2016-10" db="EMBL/GenBank/DDBJ databases">
        <authorList>
            <person name="de Groot N.N."/>
        </authorList>
    </citation>
    <scope>NUCLEOTIDE SEQUENCE [LARGE SCALE GENOMIC DNA]</scope>
    <source>
        <strain evidence="5 6">DSM 25294</strain>
    </source>
</reference>
<keyword evidence="2" id="KW-0238">DNA-binding</keyword>
<dbReference type="GO" id="GO:0005829">
    <property type="term" value="C:cytosol"/>
    <property type="evidence" value="ECO:0007669"/>
    <property type="project" value="TreeGrafter"/>
</dbReference>
<sequence length="336" mass="36499">MTHRLPLVKLSLLRPFASELRERGIDPEPVFESVGLIEEVTLDPDLSVHVMVATQFIENAAVVANDSFLGAHVGSKLDLGGWPVLADAEARASTVGDYLSIFIARANEIASSATEYLNITGQVAVFGETRTFEPTILPAQNDAFMVALGWAILRRALRDEVDPSRVTVVVCDPSALPPEFDLMHPVKGDRMGFSIRFPSAWLSASFETISTGVAPKERLDATVGEFVHSFRQVVRAHIGQGALSAAECAALASMSQQKLKRRLAAEGTSISNEIGFVRQEYARAALAETNRSISDIATALGFTDVANFTRAFRRANDMTPTAYRKLQKTEDDDSTG</sequence>
<name>A0A1G9LQ66_9RHOB</name>
<dbReference type="GO" id="GO:0000976">
    <property type="term" value="F:transcription cis-regulatory region binding"/>
    <property type="evidence" value="ECO:0007669"/>
    <property type="project" value="TreeGrafter"/>
</dbReference>
<keyword evidence="6" id="KW-1185">Reference proteome</keyword>
<dbReference type="Pfam" id="PF12625">
    <property type="entry name" value="Arabinose_bd"/>
    <property type="match status" value="1"/>
</dbReference>
<protein>
    <submittedName>
        <fullName evidence="5">Transcriptional regulator, AraC family</fullName>
    </submittedName>
</protein>
<evidence type="ECO:0000313" key="5">
    <source>
        <dbReference type="EMBL" id="SDL64080.1"/>
    </source>
</evidence>
<evidence type="ECO:0000256" key="2">
    <source>
        <dbReference type="ARBA" id="ARBA00023125"/>
    </source>
</evidence>
<dbReference type="Pfam" id="PF12833">
    <property type="entry name" value="HTH_18"/>
    <property type="match status" value="1"/>
</dbReference>
<dbReference type="PRINTS" id="PR00032">
    <property type="entry name" value="HTHARAC"/>
</dbReference>
<dbReference type="SUPFAM" id="SSF46689">
    <property type="entry name" value="Homeodomain-like"/>
    <property type="match status" value="1"/>
</dbReference>
<dbReference type="PROSITE" id="PS01124">
    <property type="entry name" value="HTH_ARAC_FAMILY_2"/>
    <property type="match status" value="1"/>
</dbReference>
<evidence type="ECO:0000256" key="3">
    <source>
        <dbReference type="ARBA" id="ARBA00023163"/>
    </source>
</evidence>
<dbReference type="Gene3D" id="1.10.10.60">
    <property type="entry name" value="Homeodomain-like"/>
    <property type="match status" value="1"/>
</dbReference>
<dbReference type="InterPro" id="IPR018060">
    <property type="entry name" value="HTH_AraC"/>
</dbReference>
<evidence type="ECO:0000259" key="4">
    <source>
        <dbReference type="PROSITE" id="PS01124"/>
    </source>
</evidence>
<proteinExistence type="predicted"/>
<dbReference type="PANTHER" id="PTHR47894:SF1">
    <property type="entry name" value="HTH-TYPE TRANSCRIPTIONAL REGULATOR VQSM"/>
    <property type="match status" value="1"/>
</dbReference>
<organism evidence="5 6">
    <name type="scientific">Aliiruegeria lutimaris</name>
    <dbReference type="NCBI Taxonomy" id="571298"/>
    <lineage>
        <taxon>Bacteria</taxon>
        <taxon>Pseudomonadati</taxon>
        <taxon>Pseudomonadota</taxon>
        <taxon>Alphaproteobacteria</taxon>
        <taxon>Rhodobacterales</taxon>
        <taxon>Roseobacteraceae</taxon>
        <taxon>Aliiruegeria</taxon>
    </lineage>
</organism>
<keyword evidence="1" id="KW-0805">Transcription regulation</keyword>
<dbReference type="EMBL" id="FNEK01000100">
    <property type="protein sequence ID" value="SDL64080.1"/>
    <property type="molecule type" value="Genomic_DNA"/>
</dbReference>
<dbReference type="SMART" id="SM00342">
    <property type="entry name" value="HTH_ARAC"/>
    <property type="match status" value="1"/>
</dbReference>
<dbReference type="RefSeq" id="WP_170844763.1">
    <property type="nucleotide sequence ID" value="NZ_FNEK01000100.1"/>
</dbReference>
<dbReference type="InterPro" id="IPR020449">
    <property type="entry name" value="Tscrpt_reg_AraC-type_HTH"/>
</dbReference>
<dbReference type="STRING" id="571298.SAMN04488026_11006"/>
<gene>
    <name evidence="5" type="ORF">SAMN04488026_11006</name>
</gene>
<accession>A0A1G9LQ66</accession>
<evidence type="ECO:0000313" key="6">
    <source>
        <dbReference type="Proteomes" id="UP000199382"/>
    </source>
</evidence>
<dbReference type="AlphaFoldDB" id="A0A1G9LQ66"/>
<dbReference type="InterPro" id="IPR009057">
    <property type="entry name" value="Homeodomain-like_sf"/>
</dbReference>